<dbReference type="InterPro" id="IPR010854">
    <property type="entry name" value="YdgH/BhsA/McbA-like_dom"/>
</dbReference>
<evidence type="ECO:0000256" key="2">
    <source>
        <dbReference type="SAM" id="SignalP"/>
    </source>
</evidence>
<dbReference type="InterPro" id="IPR025543">
    <property type="entry name" value="Dodecin-like"/>
</dbReference>
<dbReference type="OrthoDB" id="7058817at2"/>
<keyword evidence="5" id="KW-1185">Reference proteome</keyword>
<evidence type="ECO:0000256" key="1">
    <source>
        <dbReference type="ARBA" id="ARBA00022729"/>
    </source>
</evidence>
<gene>
    <name evidence="4" type="primary">ydgH</name>
    <name evidence="4" type="ORF">NCTC12151_01738</name>
</gene>
<evidence type="ECO:0000313" key="5">
    <source>
        <dbReference type="Proteomes" id="UP000249005"/>
    </source>
</evidence>
<dbReference type="InterPro" id="IPR051096">
    <property type="entry name" value="BhsA/McbA_stress_biofilm_assoc"/>
</dbReference>
<feature type="domain" description="YdgH/BhsA/McbA-like" evidence="3">
    <location>
        <begin position="263"/>
        <end position="318"/>
    </location>
</feature>
<dbReference type="AlphaFoldDB" id="A0A2X4ULI7"/>
<evidence type="ECO:0000313" key="4">
    <source>
        <dbReference type="EMBL" id="SQI40786.1"/>
    </source>
</evidence>
<dbReference type="Pfam" id="PF07338">
    <property type="entry name" value="YdgH_BhsA-like"/>
    <property type="match status" value="3"/>
</dbReference>
<evidence type="ECO:0000259" key="3">
    <source>
        <dbReference type="Pfam" id="PF07338"/>
    </source>
</evidence>
<name>A0A2X4ULI7_9GAMM</name>
<organism evidence="4 5">
    <name type="scientific">Leminorella richardii</name>
    <dbReference type="NCBI Taxonomy" id="158841"/>
    <lineage>
        <taxon>Bacteria</taxon>
        <taxon>Pseudomonadati</taxon>
        <taxon>Pseudomonadota</taxon>
        <taxon>Gammaproteobacteria</taxon>
        <taxon>Enterobacterales</taxon>
        <taxon>Budviciaceae</taxon>
        <taxon>Leminorella</taxon>
    </lineage>
</organism>
<dbReference type="RefSeq" id="WP_111740269.1">
    <property type="nucleotide sequence ID" value="NZ_LR698987.1"/>
</dbReference>
<dbReference type="EMBL" id="LS483470">
    <property type="protein sequence ID" value="SQI40786.1"/>
    <property type="molecule type" value="Genomic_DNA"/>
</dbReference>
<dbReference type="Gene3D" id="3.30.1660.10">
    <property type="entry name" value="Flavin-binding protein dodecin"/>
    <property type="match status" value="3"/>
</dbReference>
<sequence>MKLKTTLTTAALLSGMAFSAFAAQELTPEKADQLVPFDRITFSGHYSSIFEANQAASKRADRLGAASFYVRDISDQNSEGGNWRVIVDLYSADAAATTKETEYRVFNGVRELPKEEAIKLQPFDTVSIRGYFPLQEDVNNEITKEAKAKGAYSFYIVRQIDANRGANQYITAYVYKKDAPVRKLQVQDNPIPADSDAGRAALAAGGEAAKDVEIPNVASSTSFSSDVGRFFETQTSTEGSRYTITLRDGTKIEELNNATAAKMTPFDSVTITDNFSNSVDMSEQIAKRTAAKGGKYYHITRQWEKQGGVVTVSADIFK</sequence>
<dbReference type="InterPro" id="IPR036275">
    <property type="entry name" value="YdgH-like_sf"/>
</dbReference>
<protein>
    <submittedName>
        <fullName evidence="4">Protein of uncharacterized function (DUF1471)</fullName>
    </submittedName>
</protein>
<dbReference type="PANTHER" id="PTHR34156:SF2">
    <property type="entry name" value="PROTEIN YDGH"/>
    <property type="match status" value="1"/>
</dbReference>
<feature type="chain" id="PRO_5015894244" evidence="2">
    <location>
        <begin position="23"/>
        <end position="318"/>
    </location>
</feature>
<dbReference type="InterPro" id="IPR025539">
    <property type="entry name" value="YdgH"/>
</dbReference>
<dbReference type="NCBIfam" id="NF040471">
    <property type="entry name" value="ydgH_STM1478"/>
    <property type="match status" value="1"/>
</dbReference>
<feature type="domain" description="YdgH/BhsA/McbA-like" evidence="3">
    <location>
        <begin position="34"/>
        <end position="90"/>
    </location>
</feature>
<accession>A0A2X4ULI7</accession>
<proteinExistence type="predicted"/>
<dbReference type="PANTHER" id="PTHR34156">
    <property type="entry name" value="OUTER MEMBRANE PROTEIN-RELATED-RELATED"/>
    <property type="match status" value="1"/>
</dbReference>
<keyword evidence="1 2" id="KW-0732">Signal</keyword>
<feature type="signal peptide" evidence="2">
    <location>
        <begin position="1"/>
        <end position="22"/>
    </location>
</feature>
<dbReference type="KEGG" id="lri:NCTC12151_01738"/>
<reference evidence="4 5" key="1">
    <citation type="submission" date="2018-06" db="EMBL/GenBank/DDBJ databases">
        <authorList>
            <consortium name="Pathogen Informatics"/>
            <person name="Doyle S."/>
        </authorList>
    </citation>
    <scope>NUCLEOTIDE SEQUENCE [LARGE SCALE GENOMIC DNA]</scope>
    <source>
        <strain evidence="4 5">NCTC12151</strain>
    </source>
</reference>
<feature type="domain" description="YdgH/BhsA/McbA-like" evidence="3">
    <location>
        <begin position="120"/>
        <end position="176"/>
    </location>
</feature>
<dbReference type="SUPFAM" id="SSF159871">
    <property type="entry name" value="YdgH-like"/>
    <property type="match status" value="3"/>
</dbReference>
<dbReference type="Proteomes" id="UP000249005">
    <property type="component" value="Chromosome 1"/>
</dbReference>